<dbReference type="Pfam" id="PF01081">
    <property type="entry name" value="Aldolase"/>
    <property type="match status" value="1"/>
</dbReference>
<dbReference type="EMBL" id="JAALHA020000011">
    <property type="protein sequence ID" value="MDR9897210.1"/>
    <property type="molecule type" value="Genomic_DNA"/>
</dbReference>
<name>A0AAP5IE04_9CYAN</name>
<dbReference type="PANTHER" id="PTHR30246:SF1">
    <property type="entry name" value="2-DEHYDRO-3-DEOXY-6-PHOSPHOGALACTONATE ALDOLASE-RELATED"/>
    <property type="match status" value="1"/>
</dbReference>
<dbReference type="SUPFAM" id="SSF51569">
    <property type="entry name" value="Aldolase"/>
    <property type="match status" value="1"/>
</dbReference>
<comment type="subunit">
    <text evidence="3">Homotrimer.</text>
</comment>
<protein>
    <submittedName>
        <fullName evidence="6">Bifunctional 4-hydroxy-2-oxoglutarate aldolase/2-dehydro-3-deoxy-phosphogluconate aldolase</fullName>
        <ecNumber evidence="6">4.1.2.14</ecNumber>
        <ecNumber evidence="6">4.1.3.16</ecNumber>
    </submittedName>
</protein>
<evidence type="ECO:0000256" key="2">
    <source>
        <dbReference type="ARBA" id="ARBA00006906"/>
    </source>
</evidence>
<dbReference type="EC" id="4.1.3.16" evidence="6"/>
<dbReference type="InterPro" id="IPR013785">
    <property type="entry name" value="Aldolase_TIM"/>
</dbReference>
<dbReference type="CDD" id="cd00452">
    <property type="entry name" value="KDPG_aldolase"/>
    <property type="match status" value="1"/>
</dbReference>
<organism evidence="6 7">
    <name type="scientific">Aetokthonos hydrillicola Thurmond2011</name>
    <dbReference type="NCBI Taxonomy" id="2712845"/>
    <lineage>
        <taxon>Bacteria</taxon>
        <taxon>Bacillati</taxon>
        <taxon>Cyanobacteriota</taxon>
        <taxon>Cyanophyceae</taxon>
        <taxon>Nostocales</taxon>
        <taxon>Hapalosiphonaceae</taxon>
        <taxon>Aetokthonos</taxon>
    </lineage>
</organism>
<dbReference type="PANTHER" id="PTHR30246">
    <property type="entry name" value="2-KETO-3-DEOXY-6-PHOSPHOGLUCONATE ALDOLASE"/>
    <property type="match status" value="1"/>
</dbReference>
<dbReference type="EC" id="4.1.2.14" evidence="6"/>
<dbReference type="InterPro" id="IPR000887">
    <property type="entry name" value="Aldlse_KDPG_KHG"/>
</dbReference>
<reference evidence="7" key="1">
    <citation type="journal article" date="2021" name="Science">
        <title>Hunting the eagle killer: A cyanobacterial neurotoxin causes vacuolar myelinopathy.</title>
        <authorList>
            <person name="Breinlinger S."/>
            <person name="Phillips T.J."/>
            <person name="Haram B.N."/>
            <person name="Mares J."/>
            <person name="Martinez Yerena J.A."/>
            <person name="Hrouzek P."/>
            <person name="Sobotka R."/>
            <person name="Henderson W.M."/>
            <person name="Schmieder P."/>
            <person name="Williams S.M."/>
            <person name="Lauderdale J.D."/>
            <person name="Wilde H.D."/>
            <person name="Gerrin W."/>
            <person name="Kust A."/>
            <person name="Washington J.W."/>
            <person name="Wagner C."/>
            <person name="Geier B."/>
            <person name="Liebeke M."/>
            <person name="Enke H."/>
            <person name="Niedermeyer T.H.J."/>
            <person name="Wilde S.B."/>
        </authorList>
    </citation>
    <scope>NUCLEOTIDE SEQUENCE [LARGE SCALE GENOMIC DNA]</scope>
    <source>
        <strain evidence="7">Thurmond2011</strain>
    </source>
</reference>
<dbReference type="GO" id="GO:0008700">
    <property type="term" value="F:(R,S)-4-hydroxy-2-oxoglutarate aldolase activity"/>
    <property type="evidence" value="ECO:0007669"/>
    <property type="project" value="UniProtKB-EC"/>
</dbReference>
<keyword evidence="5" id="KW-0119">Carbohydrate metabolism</keyword>
<comment type="pathway">
    <text evidence="1">Carbohydrate acid metabolism.</text>
</comment>
<sequence length="210" mass="22395">MSRQAWLSQLEQNRAIAVIRTTEISLGRKMAFAVAFGGMRLIEITWSSDRAAELISQLRTELPTCIIGTGTIFNMQQMQEAIKAGAQFIFTPHVDQALIQAAASLDLPIIPGALSPTEIVTAWASGATCVKVFPAQAVGGANYIKSLQGPIGHIPLIPTGGVTLENAKEFLNAGAIAVGLGGELFPKKLVELEDWEAIAKLATNLCQQLI</sequence>
<dbReference type="Proteomes" id="UP000667802">
    <property type="component" value="Unassembled WGS sequence"/>
</dbReference>
<dbReference type="NCBIfam" id="NF005673">
    <property type="entry name" value="PRK07455.1"/>
    <property type="match status" value="1"/>
</dbReference>
<keyword evidence="7" id="KW-1185">Reference proteome</keyword>
<gene>
    <name evidence="6" type="ORF">G7B40_021965</name>
</gene>
<evidence type="ECO:0000256" key="4">
    <source>
        <dbReference type="ARBA" id="ARBA00023239"/>
    </source>
</evidence>
<evidence type="ECO:0000313" key="7">
    <source>
        <dbReference type="Proteomes" id="UP000667802"/>
    </source>
</evidence>
<dbReference type="GO" id="GO:0008675">
    <property type="term" value="F:2-dehydro-3-deoxy-phosphogluconate aldolase activity"/>
    <property type="evidence" value="ECO:0007669"/>
    <property type="project" value="UniProtKB-EC"/>
</dbReference>
<comment type="similarity">
    <text evidence="2">Belongs to the KHG/KDPG aldolase family.</text>
</comment>
<dbReference type="AlphaFoldDB" id="A0AAP5IE04"/>
<evidence type="ECO:0000256" key="5">
    <source>
        <dbReference type="ARBA" id="ARBA00023277"/>
    </source>
</evidence>
<evidence type="ECO:0000256" key="1">
    <source>
        <dbReference type="ARBA" id="ARBA00004761"/>
    </source>
</evidence>
<evidence type="ECO:0000256" key="3">
    <source>
        <dbReference type="ARBA" id="ARBA00011233"/>
    </source>
</evidence>
<accession>A0AAP5IE04</accession>
<evidence type="ECO:0000313" key="6">
    <source>
        <dbReference type="EMBL" id="MDR9897210.1"/>
    </source>
</evidence>
<comment type="caution">
    <text evidence="6">The sequence shown here is derived from an EMBL/GenBank/DDBJ whole genome shotgun (WGS) entry which is preliminary data.</text>
</comment>
<keyword evidence="4 6" id="KW-0456">Lyase</keyword>
<dbReference type="RefSeq" id="WP_208348547.1">
    <property type="nucleotide sequence ID" value="NZ_JAALHA020000011.1"/>
</dbReference>
<dbReference type="NCBIfam" id="TIGR01182">
    <property type="entry name" value="eda"/>
    <property type="match status" value="1"/>
</dbReference>
<dbReference type="Gene3D" id="3.20.20.70">
    <property type="entry name" value="Aldolase class I"/>
    <property type="match status" value="1"/>
</dbReference>
<proteinExistence type="inferred from homology"/>